<keyword evidence="4" id="KW-0479">Metal-binding</keyword>
<feature type="domain" description="RING-type" evidence="7">
    <location>
        <begin position="1288"/>
        <end position="1327"/>
    </location>
</feature>
<evidence type="ECO:0000256" key="2">
    <source>
        <dbReference type="ARBA" id="ARBA00022737"/>
    </source>
</evidence>
<feature type="region of interest" description="Disordered" evidence="6">
    <location>
        <begin position="778"/>
        <end position="800"/>
    </location>
</feature>
<name>A0A9P8LBK4_9PEZI</name>
<evidence type="ECO:0008006" key="11">
    <source>
        <dbReference type="Google" id="ProtNLM"/>
    </source>
</evidence>
<evidence type="ECO:0000256" key="5">
    <source>
        <dbReference type="PROSITE-ProRule" id="PRU00221"/>
    </source>
</evidence>
<dbReference type="GO" id="GO:0034198">
    <property type="term" value="P:cellular response to amino acid starvation"/>
    <property type="evidence" value="ECO:0007669"/>
    <property type="project" value="TreeGrafter"/>
</dbReference>
<protein>
    <recommendedName>
        <fullName evidence="11">WD repeat protein</fullName>
    </recommendedName>
</protein>
<feature type="region of interest" description="Disordered" evidence="6">
    <location>
        <begin position="710"/>
        <end position="761"/>
    </location>
</feature>
<dbReference type="PROSITE" id="PS50082">
    <property type="entry name" value="WD_REPEATS_2"/>
    <property type="match status" value="3"/>
</dbReference>
<comment type="caution">
    <text evidence="9">The sequence shown here is derived from an EMBL/GenBank/DDBJ whole genome shotgun (WGS) entry which is preliminary data.</text>
</comment>
<feature type="region of interest" description="Disordered" evidence="6">
    <location>
        <begin position="410"/>
        <end position="434"/>
    </location>
</feature>
<dbReference type="GO" id="GO:1904263">
    <property type="term" value="P:positive regulation of TORC1 signaling"/>
    <property type="evidence" value="ECO:0007669"/>
    <property type="project" value="TreeGrafter"/>
</dbReference>
<feature type="compositionally biased region" description="Acidic residues" evidence="6">
    <location>
        <begin position="732"/>
        <end position="742"/>
    </location>
</feature>
<keyword evidence="10" id="KW-1185">Reference proteome</keyword>
<dbReference type="Proteomes" id="UP000750711">
    <property type="component" value="Unassembled WGS sequence"/>
</dbReference>
<keyword evidence="4" id="KW-0863">Zinc-finger</keyword>
<accession>A0A9P8LBK4</accession>
<feature type="compositionally biased region" description="Low complexity" evidence="6">
    <location>
        <begin position="743"/>
        <end position="754"/>
    </location>
</feature>
<feature type="repeat" description="WD" evidence="5">
    <location>
        <begin position="168"/>
        <end position="190"/>
    </location>
</feature>
<sequence>MAESVMQIPTVSAIDSVTFNVDMSIRVDQPVRSMSISPCGRDVVLASRQGLHIVDLDSPYEQPRHLPYLTAWEVADVQWSPFPARDFWVVSTSNQKALVWNLAASSHGPIEHVLHAHTRAITDINFSVHEPDLLATCAVDSFVHCWDLRRPARPAISFCDWFAGATQVKWNRQDSNIIASSHDRYLRIWDKRKGAYPLRSIDAHETKIYGLDWNRARPTAVVTCSLDKTIKLWDYSNQDDIPERVIRTPFPVWRARHTPFGTGLLAMPQRGNNDLHLYNRPLGPGVPIDGFVEPVHKFQGHQDQVKEVLWRPRGNIDDGIDNREFQLVSWGMDRDLRLHRVSEKILAEIGYVRGREVRKGLLVTRRNAIYRTFREEITKPTQNHQAKPQSEPRVASEHGIGGTLRDALGAGKAKAPIPPTRGWLEGRAGTGMQARRTVRKEINPISWMKGVKIGKRLPEVAGGLGRHGSFHGRHPLISPHASGSGSWDAPESLGDEITHVGAKFSKVVFEEVSVANRAVVVSMNGPWGAGRKSVYIKLEIKFPVEYPETSAPEFKLEKTSSISDASLKEVCSDLYAIADGYASRKRGCLEAILRYLLGERGLEDSTAWLKDEHDRIAGAEIVADDTSSDEEALAADPSGSHSQDLDMLGTGLFGAINKHANVPLPRECGATFSVTGKLVCYFPPKEDKTKSLLSTLVLKDTDRSSRGKIFEGFGRLHAGSPGPKRKTASTDEREEDGYDSSDDSFASSSGSSGFSDDDPGLPTRYNVSLAWRNHPTIGRRFRRTHSTDRSQRSGGTGTATNKAVVMKPKNIVSIHSFEYLLPAKRGLAEEYAIYGNGPEVCSHNARVAASHGAQELVDVWEFARLILHNEVPLEIMPQPHRREPILVVARRAAETIKRRDSGLHLEFEDQEMDNTSLMGRVKWGRHPLGGRWFIDALFQHFERLADIQMLAMLASVFSEPAAKEGVSNAMMRLPQHAIPMPMKSPAFSLDYFPSADVAWSLYQPTFSVPPSPRPSATPIGTHGSVGSSNGLWGSDPVTPYSTGNTPPLMSKLSRANSDLNEHHSHSLSNSPEQQMSRRANSAVNFAANLSRPYANALSSSPPMEKKRVSPVESMLGNITSGGVTWGANTIFGPGVRGKAASSNATYSSDEAEEGEAGETRIRITMKNQNMFDDEGYVSVPLLDPKKSLRYSGYRESYAELLYIWNLQLQRLEILKFNGLKSYFNDETEGEGLISLGRRNADATESRIWPGLDLGGHCIICESPLEGTHVGGASGECESCETEQTMMQCSVCKEVIQGLYAPCLNCGHAAHSNCHRRWFIRSEVGCPMGCECLCRFDAVVEQADLRPWSSINGVVREKEQGLVEGEDMGLEDWVGLEDGLSHALFTNR</sequence>
<dbReference type="InterPro" id="IPR015943">
    <property type="entry name" value="WD40/YVTN_repeat-like_dom_sf"/>
</dbReference>
<evidence type="ECO:0000256" key="3">
    <source>
        <dbReference type="ARBA" id="ARBA00038452"/>
    </source>
</evidence>
<dbReference type="SUPFAM" id="SSF50978">
    <property type="entry name" value="WD40 repeat-like"/>
    <property type="match status" value="1"/>
</dbReference>
<dbReference type="PROSITE" id="PS50089">
    <property type="entry name" value="ZF_RING_2"/>
    <property type="match status" value="1"/>
</dbReference>
<dbReference type="InterPro" id="IPR006575">
    <property type="entry name" value="RWD_dom"/>
</dbReference>
<dbReference type="Gene3D" id="2.130.10.10">
    <property type="entry name" value="YVTN repeat-like/Quinoprotein amine dehydrogenase"/>
    <property type="match status" value="1"/>
</dbReference>
<dbReference type="EMBL" id="JAGHQM010000648">
    <property type="protein sequence ID" value="KAH0559236.1"/>
    <property type="molecule type" value="Genomic_DNA"/>
</dbReference>
<dbReference type="SMART" id="SM00320">
    <property type="entry name" value="WD40"/>
    <property type="match status" value="5"/>
</dbReference>
<dbReference type="PANTHER" id="PTHR46170">
    <property type="entry name" value="GATOR COMPLEX PROTEIN WDR59"/>
    <property type="match status" value="1"/>
</dbReference>
<dbReference type="InterPro" id="IPR016135">
    <property type="entry name" value="UBQ-conjugating_enzyme/RWD"/>
</dbReference>
<dbReference type="Pfam" id="PF00400">
    <property type="entry name" value="WD40"/>
    <property type="match status" value="3"/>
</dbReference>
<dbReference type="PANTHER" id="PTHR46170:SF1">
    <property type="entry name" value="GATOR COMPLEX PROTEIN WDR59"/>
    <property type="match status" value="1"/>
</dbReference>
<dbReference type="PROSITE" id="PS50294">
    <property type="entry name" value="WD_REPEATS_REGION"/>
    <property type="match status" value="1"/>
</dbReference>
<dbReference type="InterPro" id="IPR036322">
    <property type="entry name" value="WD40_repeat_dom_sf"/>
</dbReference>
<feature type="region of interest" description="Disordered" evidence="6">
    <location>
        <begin position="1010"/>
        <end position="1052"/>
    </location>
</feature>
<dbReference type="GO" id="GO:0005774">
    <property type="term" value="C:vacuolar membrane"/>
    <property type="evidence" value="ECO:0007669"/>
    <property type="project" value="TreeGrafter"/>
</dbReference>
<dbReference type="InterPro" id="IPR049566">
    <property type="entry name" value="WDR59_RTC1-like_RING_Znf"/>
</dbReference>
<reference evidence="9" key="1">
    <citation type="submission" date="2021-03" db="EMBL/GenBank/DDBJ databases">
        <title>Comparative genomics and phylogenomic investigation of the class Geoglossomycetes provide insights into ecological specialization and systematics.</title>
        <authorList>
            <person name="Melie T."/>
            <person name="Pirro S."/>
            <person name="Miller A.N."/>
            <person name="Quandt A."/>
        </authorList>
    </citation>
    <scope>NUCLEOTIDE SEQUENCE</scope>
    <source>
        <strain evidence="9">CAQ_001_2017</strain>
    </source>
</reference>
<keyword evidence="2" id="KW-0677">Repeat</keyword>
<evidence type="ECO:0000259" key="8">
    <source>
        <dbReference type="PROSITE" id="PS50908"/>
    </source>
</evidence>
<dbReference type="Gene3D" id="3.10.110.10">
    <property type="entry name" value="Ubiquitin Conjugating Enzyme"/>
    <property type="match status" value="1"/>
</dbReference>
<proteinExistence type="inferred from homology"/>
<dbReference type="InterPro" id="IPR001680">
    <property type="entry name" value="WD40_rpt"/>
</dbReference>
<evidence type="ECO:0000259" key="7">
    <source>
        <dbReference type="PROSITE" id="PS50089"/>
    </source>
</evidence>
<keyword evidence="1 5" id="KW-0853">WD repeat</keyword>
<evidence type="ECO:0000313" key="10">
    <source>
        <dbReference type="Proteomes" id="UP000750711"/>
    </source>
</evidence>
<dbReference type="GO" id="GO:0008270">
    <property type="term" value="F:zinc ion binding"/>
    <property type="evidence" value="ECO:0007669"/>
    <property type="project" value="UniProtKB-KW"/>
</dbReference>
<evidence type="ECO:0000256" key="4">
    <source>
        <dbReference type="PROSITE-ProRule" id="PRU00175"/>
    </source>
</evidence>
<dbReference type="InterPro" id="IPR049567">
    <property type="entry name" value="WDR59-like"/>
</dbReference>
<evidence type="ECO:0000313" key="9">
    <source>
        <dbReference type="EMBL" id="KAH0559236.1"/>
    </source>
</evidence>
<dbReference type="GO" id="GO:0035591">
    <property type="term" value="F:signaling adaptor activity"/>
    <property type="evidence" value="ECO:0007669"/>
    <property type="project" value="TreeGrafter"/>
</dbReference>
<feature type="domain" description="RWD" evidence="8">
    <location>
        <begin position="495"/>
        <end position="603"/>
    </location>
</feature>
<evidence type="ECO:0000256" key="1">
    <source>
        <dbReference type="ARBA" id="ARBA00022574"/>
    </source>
</evidence>
<comment type="similarity">
    <text evidence="3">Belongs to the WD repeat WDR59 family.</text>
</comment>
<dbReference type="SMART" id="SM00591">
    <property type="entry name" value="RWD"/>
    <property type="match status" value="1"/>
</dbReference>
<keyword evidence="4" id="KW-0862">Zinc</keyword>
<gene>
    <name evidence="9" type="ORF">GP486_004252</name>
</gene>
<feature type="repeat" description="WD" evidence="5">
    <location>
        <begin position="114"/>
        <end position="149"/>
    </location>
</feature>
<dbReference type="PROSITE" id="PS50908">
    <property type="entry name" value="RWD"/>
    <property type="match status" value="1"/>
</dbReference>
<dbReference type="GO" id="GO:0035859">
    <property type="term" value="C:Seh1-associated complex"/>
    <property type="evidence" value="ECO:0007669"/>
    <property type="project" value="TreeGrafter"/>
</dbReference>
<dbReference type="Pfam" id="PF17120">
    <property type="entry name" value="zf-RING_16"/>
    <property type="match status" value="1"/>
</dbReference>
<organism evidence="9 10">
    <name type="scientific">Trichoglossum hirsutum</name>
    <dbReference type="NCBI Taxonomy" id="265104"/>
    <lineage>
        <taxon>Eukaryota</taxon>
        <taxon>Fungi</taxon>
        <taxon>Dikarya</taxon>
        <taxon>Ascomycota</taxon>
        <taxon>Pezizomycotina</taxon>
        <taxon>Geoglossomycetes</taxon>
        <taxon>Geoglossales</taxon>
        <taxon>Geoglossaceae</taxon>
        <taxon>Trichoglossum</taxon>
    </lineage>
</organism>
<feature type="repeat" description="WD" evidence="5">
    <location>
        <begin position="201"/>
        <end position="243"/>
    </location>
</feature>
<evidence type="ECO:0000256" key="6">
    <source>
        <dbReference type="SAM" id="MobiDB-lite"/>
    </source>
</evidence>
<dbReference type="InterPro" id="IPR001841">
    <property type="entry name" value="Znf_RING"/>
</dbReference>